<evidence type="ECO:0000313" key="1">
    <source>
        <dbReference type="EMBL" id="SMC54048.1"/>
    </source>
</evidence>
<reference evidence="1 2" key="1">
    <citation type="submission" date="2017-04" db="EMBL/GenBank/DDBJ databases">
        <authorList>
            <person name="Afonso C.L."/>
            <person name="Miller P.J."/>
            <person name="Scott M.A."/>
            <person name="Spackman E."/>
            <person name="Goraichik I."/>
            <person name="Dimitrov K.M."/>
            <person name="Suarez D.L."/>
            <person name="Swayne D.E."/>
        </authorList>
    </citation>
    <scope>NUCLEOTIDE SEQUENCE [LARGE SCALE GENOMIC DNA]</scope>
    <source>
        <strain evidence="1 2">CGMCC 1.10972</strain>
    </source>
</reference>
<dbReference type="Pfam" id="PF05258">
    <property type="entry name" value="DciA"/>
    <property type="match status" value="1"/>
</dbReference>
<accession>A0A1W2A169</accession>
<protein>
    <recommendedName>
        <fullName evidence="3">DUF721 domain-containing protein</fullName>
    </recommendedName>
</protein>
<dbReference type="STRING" id="937218.SAMN06297251_103261"/>
<gene>
    <name evidence="1" type="ORF">SAMN06297251_103261</name>
</gene>
<dbReference type="InterPro" id="IPR007922">
    <property type="entry name" value="DciA-like"/>
</dbReference>
<keyword evidence="2" id="KW-1185">Reference proteome</keyword>
<evidence type="ECO:0008006" key="3">
    <source>
        <dbReference type="Google" id="ProtNLM"/>
    </source>
</evidence>
<dbReference type="AlphaFoldDB" id="A0A1W2A169"/>
<organism evidence="1 2">
    <name type="scientific">Fulvimarina manganoxydans</name>
    <dbReference type="NCBI Taxonomy" id="937218"/>
    <lineage>
        <taxon>Bacteria</taxon>
        <taxon>Pseudomonadati</taxon>
        <taxon>Pseudomonadota</taxon>
        <taxon>Alphaproteobacteria</taxon>
        <taxon>Hyphomicrobiales</taxon>
        <taxon>Aurantimonadaceae</taxon>
        <taxon>Fulvimarina</taxon>
    </lineage>
</organism>
<proteinExistence type="predicted"/>
<dbReference type="Proteomes" id="UP000192656">
    <property type="component" value="Unassembled WGS sequence"/>
</dbReference>
<name>A0A1W2A169_9HYPH</name>
<dbReference type="EMBL" id="FWXR01000003">
    <property type="protein sequence ID" value="SMC54048.1"/>
    <property type="molecule type" value="Genomic_DNA"/>
</dbReference>
<dbReference type="PIRSF" id="PIRSF032064">
    <property type="entry name" value="UCP032064"/>
    <property type="match status" value="1"/>
</dbReference>
<dbReference type="InterPro" id="IPR010593">
    <property type="entry name" value="DUF1159"/>
</dbReference>
<dbReference type="OrthoDB" id="7160947at2"/>
<sequence length="171" mass="18597">MASDRRFGARPLADIASKVMDPVLRRKAGMTADLLAAWPVIAGLRLGDASRPIKLAWPPARGNPGEENAFEPATLIVACEGPAALRLQQQAGELVSRVNRFYGYAAVARLKIVQGTVREAPINRRVSIRPLSAADRESIEAMTGHIEDEGLRETLKAFAEATLSRKRRDGD</sequence>
<evidence type="ECO:0000313" key="2">
    <source>
        <dbReference type="Proteomes" id="UP000192656"/>
    </source>
</evidence>
<dbReference type="RefSeq" id="WP_084409146.1">
    <property type="nucleotide sequence ID" value="NZ_FWXR01000003.1"/>
</dbReference>